<keyword evidence="1" id="KW-0175">Coiled coil</keyword>
<evidence type="ECO:0000313" key="3">
    <source>
        <dbReference type="EMBL" id="CAL5993042.1"/>
    </source>
</evidence>
<keyword evidence="4" id="KW-1185">Reference proteome</keyword>
<dbReference type="PANTHER" id="PTHR21683:SF3">
    <property type="entry name" value="CILIA AND FLAGELLA ASSOCIATED PROTEIN 100"/>
    <property type="match status" value="1"/>
</dbReference>
<gene>
    <name evidence="3" type="ORF">HINF_LOCUS12878</name>
    <name evidence="2" type="ORF">HINF_LOCUS17409</name>
</gene>
<evidence type="ECO:0000313" key="4">
    <source>
        <dbReference type="Proteomes" id="UP001642409"/>
    </source>
</evidence>
<dbReference type="PANTHER" id="PTHR21683">
    <property type="entry name" value="COILED-COIL DOMAIN-CONTAINING PROTEIN 42 LIKE-2-LIKE-RELATED"/>
    <property type="match status" value="1"/>
</dbReference>
<organism evidence="2">
    <name type="scientific">Hexamita inflata</name>
    <dbReference type="NCBI Taxonomy" id="28002"/>
    <lineage>
        <taxon>Eukaryota</taxon>
        <taxon>Metamonada</taxon>
        <taxon>Diplomonadida</taxon>
        <taxon>Hexamitidae</taxon>
        <taxon>Hexamitinae</taxon>
        <taxon>Hexamita</taxon>
    </lineage>
</organism>
<protein>
    <submittedName>
        <fullName evidence="2">Uncharacterized protein</fullName>
    </submittedName>
</protein>
<dbReference type="Proteomes" id="UP001642409">
    <property type="component" value="Unassembled WGS sequence"/>
</dbReference>
<evidence type="ECO:0000313" key="2">
    <source>
        <dbReference type="EMBL" id="CAI9929764.1"/>
    </source>
</evidence>
<sequence>MRRQPMQLTQKQIQDDVGNQYMDDISKNPFQVPLTDSHRQMVEEKHKLEMLFMKATPIHKSCDNQSKAQMLALKDQPQIKTRPATCYAKTTNMLSYSQLKDQLYAPVKQGVFSNLDEADKVFLEQLPRNAGPKEPVDDFLLNQKKIFLLGLNLEDKKKERDRLAGDLRQKEISVTRQEEELQIELDQFNIKVRNSDLNTVSNVMLQEMALKNKVVSKQVVDGLRNDQMRTQSEIDRLLLTQAQLQSQKGFLLDLAGCQETLAWQNENSNAIRAKLLEYVQAHDSSAEGFCFECCAQEFQRDKNESLSSQASSTRPVTLLPSAKTQKQFTSSVTSSQLKNSLDSSKATKQCQHASKVNYSLGHDELINYLDDFKGIKHTDVEMEIFLDVVMGTYREQTEMVPFNSIDELINSLATKDKQNEGIQEYIHTMQTQADQYKDQAQRRMNLKQQEVNAIEADIQRILNRKTPIVEQKKDDSAESLQLKKDQLNKLEKLIEAIYKRVQNENPNGLGALSMLGQLEQKLEKLGRVCEVFEKRKVTNVVFSAQNQITQKIFEKREELKRQKKLGDLKAVEKEIIFKEKMQKYADKVKDPVIKNDVKQVKNKVVWEKRKVSGSAVRSTAEKVDIDFFGEV</sequence>
<accession>A0AA86P3I1</accession>
<dbReference type="EMBL" id="CATOUU010000440">
    <property type="protein sequence ID" value="CAI9929764.1"/>
    <property type="molecule type" value="Genomic_DNA"/>
</dbReference>
<reference evidence="2" key="1">
    <citation type="submission" date="2023-06" db="EMBL/GenBank/DDBJ databases">
        <authorList>
            <person name="Kurt Z."/>
        </authorList>
    </citation>
    <scope>NUCLEOTIDE SEQUENCE</scope>
</reference>
<comment type="caution">
    <text evidence="2">The sequence shown here is derived from an EMBL/GenBank/DDBJ whole genome shotgun (WGS) entry which is preliminary data.</text>
</comment>
<name>A0AA86P3I1_9EUKA</name>
<dbReference type="EMBL" id="CAXDID020000029">
    <property type="protein sequence ID" value="CAL5993042.1"/>
    <property type="molecule type" value="Genomic_DNA"/>
</dbReference>
<dbReference type="InterPro" id="IPR051147">
    <property type="entry name" value="CFAP_domain-containing"/>
</dbReference>
<evidence type="ECO:0000256" key="1">
    <source>
        <dbReference type="SAM" id="Coils"/>
    </source>
</evidence>
<dbReference type="AlphaFoldDB" id="A0AA86P3I1"/>
<reference evidence="3 4" key="2">
    <citation type="submission" date="2024-07" db="EMBL/GenBank/DDBJ databases">
        <authorList>
            <person name="Akdeniz Z."/>
        </authorList>
    </citation>
    <scope>NUCLEOTIDE SEQUENCE [LARGE SCALE GENOMIC DNA]</scope>
</reference>
<proteinExistence type="predicted"/>
<feature type="coiled-coil region" evidence="1">
    <location>
        <begin position="437"/>
        <end position="535"/>
    </location>
</feature>